<proteinExistence type="predicted"/>
<name>A0A183U6F5_TOXCA</name>
<gene>
    <name evidence="1" type="ORF">TCNE_LOCUS4075</name>
</gene>
<reference evidence="3" key="1">
    <citation type="submission" date="2016-06" db="UniProtKB">
        <authorList>
            <consortium name="WormBaseParasite"/>
        </authorList>
    </citation>
    <scope>IDENTIFICATION</scope>
</reference>
<protein>
    <submittedName>
        <fullName evidence="1 3">Uncharacterized protein</fullName>
    </submittedName>
</protein>
<evidence type="ECO:0000313" key="3">
    <source>
        <dbReference type="WBParaSite" id="TCNE_0000407501-mRNA-1"/>
    </source>
</evidence>
<evidence type="ECO:0000313" key="2">
    <source>
        <dbReference type="Proteomes" id="UP000050794"/>
    </source>
</evidence>
<dbReference type="EMBL" id="UYWY01006202">
    <property type="protein sequence ID" value="VDM29792.1"/>
    <property type="molecule type" value="Genomic_DNA"/>
</dbReference>
<accession>A0A183U6F5</accession>
<dbReference type="Proteomes" id="UP000050794">
    <property type="component" value="Unassembled WGS sequence"/>
</dbReference>
<sequence length="174" mass="18943">MGPPFKIRFFLEDEFLTSSNSARLTYDISRERSASAPNYFIRTTIPTTFVTVGGNFVTSAGLSTKTIANRGGGGEINDVDDLSEIIKTNRKIPSAEFNVERSRTNEDLEGGEGRSAVVVPTRQPARLFGHAEAATKTPKDAKKKLINASHGYVIHEVSALLTLFLPSLTALLDQ</sequence>
<evidence type="ECO:0000313" key="1">
    <source>
        <dbReference type="EMBL" id="VDM29792.1"/>
    </source>
</evidence>
<keyword evidence="2" id="KW-1185">Reference proteome</keyword>
<dbReference type="WBParaSite" id="TCNE_0000407501-mRNA-1">
    <property type="protein sequence ID" value="TCNE_0000407501-mRNA-1"/>
    <property type="gene ID" value="TCNE_0000407501"/>
</dbReference>
<reference evidence="1 2" key="2">
    <citation type="submission" date="2018-11" db="EMBL/GenBank/DDBJ databases">
        <authorList>
            <consortium name="Pathogen Informatics"/>
        </authorList>
    </citation>
    <scope>NUCLEOTIDE SEQUENCE [LARGE SCALE GENOMIC DNA]</scope>
</reference>
<organism evidence="2 3">
    <name type="scientific">Toxocara canis</name>
    <name type="common">Canine roundworm</name>
    <dbReference type="NCBI Taxonomy" id="6265"/>
    <lineage>
        <taxon>Eukaryota</taxon>
        <taxon>Metazoa</taxon>
        <taxon>Ecdysozoa</taxon>
        <taxon>Nematoda</taxon>
        <taxon>Chromadorea</taxon>
        <taxon>Rhabditida</taxon>
        <taxon>Spirurina</taxon>
        <taxon>Ascaridomorpha</taxon>
        <taxon>Ascaridoidea</taxon>
        <taxon>Toxocaridae</taxon>
        <taxon>Toxocara</taxon>
    </lineage>
</organism>
<dbReference type="AlphaFoldDB" id="A0A183U6F5"/>